<evidence type="ECO:0000313" key="2">
    <source>
        <dbReference type="EMBL" id="CAA9330826.1"/>
    </source>
</evidence>
<sequence>GSGAQATAQGHRGRGAGCAALGGRRGAGDQGEARRRHRRDPRRDRRGAGVQRRGLREVLHPEGRRV</sequence>
<gene>
    <name evidence="2" type="ORF">AVDCRST_MAG36-932</name>
</gene>
<feature type="region of interest" description="Disordered" evidence="1">
    <location>
        <begin position="1"/>
        <end position="66"/>
    </location>
</feature>
<evidence type="ECO:0000256" key="1">
    <source>
        <dbReference type="SAM" id="MobiDB-lite"/>
    </source>
</evidence>
<dbReference type="EMBL" id="CADCUH010000053">
    <property type="protein sequence ID" value="CAA9330826.1"/>
    <property type="molecule type" value="Genomic_DNA"/>
</dbReference>
<protein>
    <submittedName>
        <fullName evidence="2">Prokaryotic ubiquitin-like protein Pup</fullName>
    </submittedName>
</protein>
<reference evidence="2" key="1">
    <citation type="submission" date="2020-02" db="EMBL/GenBank/DDBJ databases">
        <authorList>
            <person name="Meier V. D."/>
        </authorList>
    </citation>
    <scope>NUCLEOTIDE SEQUENCE</scope>
    <source>
        <strain evidence="2">AVDCRST_MAG36</strain>
    </source>
</reference>
<organism evidence="2">
    <name type="scientific">uncultured Nocardioidaceae bacterium</name>
    <dbReference type="NCBI Taxonomy" id="253824"/>
    <lineage>
        <taxon>Bacteria</taxon>
        <taxon>Bacillati</taxon>
        <taxon>Actinomycetota</taxon>
        <taxon>Actinomycetes</taxon>
        <taxon>Propionibacteriales</taxon>
        <taxon>Nocardioidaceae</taxon>
        <taxon>environmental samples</taxon>
    </lineage>
</organism>
<accession>A0A6J4LFJ3</accession>
<name>A0A6J4LFJ3_9ACTN</name>
<feature type="compositionally biased region" description="Basic and acidic residues" evidence="1">
    <location>
        <begin position="54"/>
        <end position="66"/>
    </location>
</feature>
<feature type="non-terminal residue" evidence="2">
    <location>
        <position position="1"/>
    </location>
</feature>
<proteinExistence type="predicted"/>
<dbReference type="AlphaFoldDB" id="A0A6J4LFJ3"/>
<feature type="non-terminal residue" evidence="2">
    <location>
        <position position="66"/>
    </location>
</feature>